<evidence type="ECO:0000313" key="3">
    <source>
        <dbReference type="Proteomes" id="UP000033393"/>
    </source>
</evidence>
<protein>
    <submittedName>
        <fullName evidence="2">Uncharacterized protein</fullName>
    </submittedName>
</protein>
<dbReference type="EMBL" id="JYJG01000383">
    <property type="protein sequence ID" value="KJK41961.1"/>
    <property type="molecule type" value="Genomic_DNA"/>
</dbReference>
<feature type="transmembrane region" description="Helical" evidence="1">
    <location>
        <begin position="264"/>
        <end position="283"/>
    </location>
</feature>
<feature type="transmembrane region" description="Helical" evidence="1">
    <location>
        <begin position="111"/>
        <end position="133"/>
    </location>
</feature>
<accession>A0A0F0GHJ2</accession>
<evidence type="ECO:0000256" key="1">
    <source>
        <dbReference type="SAM" id="Phobius"/>
    </source>
</evidence>
<feature type="transmembrane region" description="Helical" evidence="1">
    <location>
        <begin position="237"/>
        <end position="258"/>
    </location>
</feature>
<keyword evidence="3" id="KW-1185">Reference proteome</keyword>
<dbReference type="OrthoDB" id="5198790at2"/>
<feature type="transmembrane region" description="Helical" evidence="1">
    <location>
        <begin position="165"/>
        <end position="183"/>
    </location>
</feature>
<reference evidence="2 3" key="1">
    <citation type="submission" date="2015-02" db="EMBL/GenBank/DDBJ databases">
        <authorList>
            <person name="Ju K.-S."/>
            <person name="Doroghazi J.R."/>
            <person name="Metcalf W."/>
        </authorList>
    </citation>
    <scope>NUCLEOTIDE SEQUENCE [LARGE SCALE GENOMIC DNA]</scope>
    <source>
        <strain evidence="2 3">NRRL B-16140</strain>
    </source>
</reference>
<evidence type="ECO:0000313" key="2">
    <source>
        <dbReference type="EMBL" id="KJK41961.1"/>
    </source>
</evidence>
<organism evidence="2 3">
    <name type="scientific">Lentzea aerocolonigenes</name>
    <name type="common">Lechevalieria aerocolonigenes</name>
    <name type="synonym">Saccharothrix aerocolonigenes</name>
    <dbReference type="NCBI Taxonomy" id="68170"/>
    <lineage>
        <taxon>Bacteria</taxon>
        <taxon>Bacillati</taxon>
        <taxon>Actinomycetota</taxon>
        <taxon>Actinomycetes</taxon>
        <taxon>Pseudonocardiales</taxon>
        <taxon>Pseudonocardiaceae</taxon>
        <taxon>Lentzea</taxon>
    </lineage>
</organism>
<keyword evidence="1" id="KW-0472">Membrane</keyword>
<sequence length="294" mass="32264">MTTNLERRYRLLLKVLPGWYREDREEEMVGLFLIERTDELDLEHSWPGWGETGAMLGLAVRTRFAAVSAPVGALRLGGVVRWLGVLGLLLSFTYIATAVRSEILVRSMPEFLPQPPWVMLSHFLPVVAFVLLLRGQRTWAKVAYGLTLVVWLTQFFQVQPSVWSVLWHVPSILTLVCLCLGFHKDAPTPSVRPLVWWAGAAVVLGLADVVVLGSGAVVLAVAVLGLRVYAHVRGDALLGRALSVFAVVFGGWVALTYVPAPPEFRGYLVVAAALLVISAAAPVRRASVLRSRLP</sequence>
<keyword evidence="1" id="KW-0812">Transmembrane</keyword>
<dbReference type="AlphaFoldDB" id="A0A0F0GHJ2"/>
<dbReference type="PATRIC" id="fig|68170.10.peg.609"/>
<dbReference type="Proteomes" id="UP000033393">
    <property type="component" value="Unassembled WGS sequence"/>
</dbReference>
<comment type="caution">
    <text evidence="2">The sequence shown here is derived from an EMBL/GenBank/DDBJ whole genome shotgun (WGS) entry which is preliminary data.</text>
</comment>
<keyword evidence="1" id="KW-1133">Transmembrane helix</keyword>
<dbReference type="RefSeq" id="WP_045316918.1">
    <property type="nucleotide sequence ID" value="NZ_JYJG01000383.1"/>
</dbReference>
<proteinExistence type="predicted"/>
<feature type="transmembrane region" description="Helical" evidence="1">
    <location>
        <begin position="79"/>
        <end position="99"/>
    </location>
</feature>
<feature type="transmembrane region" description="Helical" evidence="1">
    <location>
        <begin position="195"/>
        <end position="225"/>
    </location>
</feature>
<name>A0A0F0GHJ2_LENAE</name>
<gene>
    <name evidence="2" type="ORF">UK23_39520</name>
</gene>